<dbReference type="EC" id="1.3.1.-" evidence="11"/>
<comment type="similarity">
    <text evidence="11">Belongs to the dus family.</text>
</comment>
<gene>
    <name evidence="15" type="primary">dus</name>
    <name evidence="15" type="ORF">Pan265_17060</name>
</gene>
<evidence type="ECO:0000256" key="2">
    <source>
        <dbReference type="ARBA" id="ARBA00022555"/>
    </source>
</evidence>
<reference evidence="15 16" key="1">
    <citation type="submission" date="2019-02" db="EMBL/GenBank/DDBJ databases">
        <title>Deep-cultivation of Planctomycetes and their phenomic and genomic characterization uncovers novel biology.</title>
        <authorList>
            <person name="Wiegand S."/>
            <person name="Jogler M."/>
            <person name="Boedeker C."/>
            <person name="Pinto D."/>
            <person name="Vollmers J."/>
            <person name="Rivas-Marin E."/>
            <person name="Kohn T."/>
            <person name="Peeters S.H."/>
            <person name="Heuer A."/>
            <person name="Rast P."/>
            <person name="Oberbeckmann S."/>
            <person name="Bunk B."/>
            <person name="Jeske O."/>
            <person name="Meyerdierks A."/>
            <person name="Storesund J.E."/>
            <person name="Kallscheuer N."/>
            <person name="Luecker S."/>
            <person name="Lage O.M."/>
            <person name="Pohl T."/>
            <person name="Merkel B.J."/>
            <person name="Hornburger P."/>
            <person name="Mueller R.-W."/>
            <person name="Bruemmer F."/>
            <person name="Labrenz M."/>
            <person name="Spormann A.M."/>
            <person name="Op den Camp H."/>
            <person name="Overmann J."/>
            <person name="Amann R."/>
            <person name="Jetten M.S.M."/>
            <person name="Mascher T."/>
            <person name="Medema M.H."/>
            <person name="Devos D.P."/>
            <person name="Kaster A.-K."/>
            <person name="Ovreas L."/>
            <person name="Rohde M."/>
            <person name="Galperin M.Y."/>
            <person name="Jogler C."/>
        </authorList>
    </citation>
    <scope>NUCLEOTIDE SEQUENCE [LARGE SCALE GENOMIC DNA]</scope>
    <source>
        <strain evidence="15 16">Pan265</strain>
    </source>
</reference>
<dbReference type="GO" id="GO:0050660">
    <property type="term" value="F:flavin adenine dinucleotide binding"/>
    <property type="evidence" value="ECO:0007669"/>
    <property type="project" value="InterPro"/>
</dbReference>
<feature type="binding site" evidence="13">
    <location>
        <position position="174"/>
    </location>
    <ligand>
        <name>FMN</name>
        <dbReference type="ChEBI" id="CHEBI:58210"/>
    </ligand>
</feature>
<dbReference type="InterPro" id="IPR013785">
    <property type="entry name" value="Aldolase_TIM"/>
</dbReference>
<accession>A0A518BY07</accession>
<dbReference type="OrthoDB" id="9764501at2"/>
<keyword evidence="6" id="KW-0521">NADP</keyword>
<keyword evidence="7" id="KW-0694">RNA-binding</keyword>
<evidence type="ECO:0000256" key="4">
    <source>
        <dbReference type="ARBA" id="ARBA00022643"/>
    </source>
</evidence>
<dbReference type="PIRSF" id="PIRSF006621">
    <property type="entry name" value="Dus"/>
    <property type="match status" value="1"/>
</dbReference>
<dbReference type="InterPro" id="IPR001269">
    <property type="entry name" value="DUS_fam"/>
</dbReference>
<dbReference type="SUPFAM" id="SSF51395">
    <property type="entry name" value="FMN-linked oxidoreductases"/>
    <property type="match status" value="1"/>
</dbReference>
<evidence type="ECO:0000256" key="6">
    <source>
        <dbReference type="ARBA" id="ARBA00022857"/>
    </source>
</evidence>
<name>A0A518BY07_9BACT</name>
<keyword evidence="13" id="KW-0547">Nucleotide-binding</keyword>
<dbReference type="Pfam" id="PF01207">
    <property type="entry name" value="Dus"/>
    <property type="match status" value="1"/>
</dbReference>
<dbReference type="RefSeq" id="WP_145446050.1">
    <property type="nucleotide sequence ID" value="NZ_CP036280.1"/>
</dbReference>
<evidence type="ECO:0000259" key="14">
    <source>
        <dbReference type="Pfam" id="PF01207"/>
    </source>
</evidence>
<protein>
    <recommendedName>
        <fullName evidence="11">tRNA-dihydrouridine synthase</fullName>
        <ecNumber evidence="11">1.3.1.-</ecNumber>
    </recommendedName>
</protein>
<keyword evidence="4 11" id="KW-0288">FMN</keyword>
<dbReference type="GO" id="GO:0017150">
    <property type="term" value="F:tRNA dihydrouridine synthase activity"/>
    <property type="evidence" value="ECO:0007669"/>
    <property type="project" value="InterPro"/>
</dbReference>
<evidence type="ECO:0000256" key="1">
    <source>
        <dbReference type="ARBA" id="ARBA00002790"/>
    </source>
</evidence>
<dbReference type="InterPro" id="IPR035587">
    <property type="entry name" value="DUS-like_FMN-bd"/>
</dbReference>
<feature type="binding site" evidence="13">
    <location>
        <begin position="237"/>
        <end position="238"/>
    </location>
    <ligand>
        <name>FMN</name>
        <dbReference type="ChEBI" id="CHEBI:58210"/>
    </ligand>
</feature>
<sequence>MIRLGNLQIDAPFYQAGLAGYSDHAMRVVAREHGCPHCVTEAMLDHFLIAGGKARHAAEIPDNDHPITGQLMGSNPHDIARGAAILADLGYDVIDVNLACPVKKIKKKARGGHLLSATDTAIDILKAVRDAVPDEIPLTVKLRRASDDSPEAAQRFFAIFEATIDNDYAGATVHGRTVEQKYIGPSNWGFLADLTQRYRDAANRTGTFTIGGSGDVWTARDIFRMIQQTGVHWVSVARGCIGNPWIFRQARALLDNNPDEADRPPTIHEQRAVLLRHFECSLQLHGEIPASKMMRKFGIKFARHHPRADDIKNAFISVSTLADWHHVLDRFYTTNGPGRLADPENATQNAFARNDDACPTPG</sequence>
<dbReference type="PANTHER" id="PTHR45846">
    <property type="entry name" value="TRNA-DIHYDROURIDINE(47) SYNTHASE [NAD(P)(+)]-LIKE"/>
    <property type="match status" value="1"/>
</dbReference>
<comment type="catalytic activity">
    <reaction evidence="9">
        <text>a 5,6-dihydrouridine in tRNA + NADP(+) = a uridine in tRNA + NADPH + H(+)</text>
        <dbReference type="Rhea" id="RHEA:23624"/>
        <dbReference type="Rhea" id="RHEA-COMP:13339"/>
        <dbReference type="Rhea" id="RHEA-COMP:13887"/>
        <dbReference type="ChEBI" id="CHEBI:15378"/>
        <dbReference type="ChEBI" id="CHEBI:57783"/>
        <dbReference type="ChEBI" id="CHEBI:58349"/>
        <dbReference type="ChEBI" id="CHEBI:65315"/>
        <dbReference type="ChEBI" id="CHEBI:74443"/>
    </reaction>
</comment>
<dbReference type="Proteomes" id="UP000320386">
    <property type="component" value="Chromosome"/>
</dbReference>
<keyword evidence="5 11" id="KW-0819">tRNA processing</keyword>
<evidence type="ECO:0000256" key="5">
    <source>
        <dbReference type="ARBA" id="ARBA00022694"/>
    </source>
</evidence>
<dbReference type="GO" id="GO:0000049">
    <property type="term" value="F:tRNA binding"/>
    <property type="evidence" value="ECO:0007669"/>
    <property type="project" value="UniProtKB-KW"/>
</dbReference>
<evidence type="ECO:0000313" key="15">
    <source>
        <dbReference type="EMBL" id="QDU71852.1"/>
    </source>
</evidence>
<dbReference type="KEGG" id="mcad:Pan265_17060"/>
<comment type="function">
    <text evidence="1 11">Catalyzes the synthesis of 5,6-dihydrouridine (D), a modified base found in the D-loop of most tRNAs, via the reduction of the C5-C6 double bond in target uridines.</text>
</comment>
<evidence type="ECO:0000256" key="11">
    <source>
        <dbReference type="PIRNR" id="PIRNR006621"/>
    </source>
</evidence>
<keyword evidence="2" id="KW-0820">tRNA-binding</keyword>
<evidence type="ECO:0000256" key="7">
    <source>
        <dbReference type="ARBA" id="ARBA00022884"/>
    </source>
</evidence>
<proteinExistence type="inferred from homology"/>
<keyword evidence="3 11" id="KW-0285">Flavoprotein</keyword>
<keyword evidence="8 11" id="KW-0560">Oxidoreductase</keyword>
<feature type="active site" description="Proton donor" evidence="12">
    <location>
        <position position="100"/>
    </location>
</feature>
<evidence type="ECO:0000256" key="9">
    <source>
        <dbReference type="ARBA" id="ARBA00048205"/>
    </source>
</evidence>
<dbReference type="CDD" id="cd02801">
    <property type="entry name" value="DUS_like_FMN"/>
    <property type="match status" value="1"/>
</dbReference>
<dbReference type="Gene3D" id="1.10.1200.80">
    <property type="entry name" value="Putative flavin oxidoreducatase, domain 2"/>
    <property type="match status" value="1"/>
</dbReference>
<evidence type="ECO:0000256" key="12">
    <source>
        <dbReference type="PIRSR" id="PIRSR006621-1"/>
    </source>
</evidence>
<keyword evidence="16" id="KW-1185">Reference proteome</keyword>
<organism evidence="15 16">
    <name type="scientific">Mucisphaera calidilacus</name>
    <dbReference type="NCBI Taxonomy" id="2527982"/>
    <lineage>
        <taxon>Bacteria</taxon>
        <taxon>Pseudomonadati</taxon>
        <taxon>Planctomycetota</taxon>
        <taxon>Phycisphaerae</taxon>
        <taxon>Phycisphaerales</taxon>
        <taxon>Phycisphaeraceae</taxon>
        <taxon>Mucisphaera</taxon>
    </lineage>
</organism>
<dbReference type="InterPro" id="IPR024036">
    <property type="entry name" value="tRNA-dHydroUridine_Synthase_C"/>
</dbReference>
<evidence type="ECO:0000256" key="10">
    <source>
        <dbReference type="ARBA" id="ARBA00048802"/>
    </source>
</evidence>
<dbReference type="AlphaFoldDB" id="A0A518BY07"/>
<feature type="domain" description="DUS-like FMN-binding" evidence="14">
    <location>
        <begin position="17"/>
        <end position="324"/>
    </location>
</feature>
<comment type="cofactor">
    <cofactor evidence="11 13">
        <name>FMN</name>
        <dbReference type="ChEBI" id="CHEBI:58210"/>
    </cofactor>
</comment>
<evidence type="ECO:0000256" key="3">
    <source>
        <dbReference type="ARBA" id="ARBA00022630"/>
    </source>
</evidence>
<evidence type="ECO:0000256" key="8">
    <source>
        <dbReference type="ARBA" id="ARBA00023002"/>
    </source>
</evidence>
<dbReference type="PANTHER" id="PTHR45846:SF1">
    <property type="entry name" value="TRNA-DIHYDROURIDINE(47) SYNTHASE [NAD(P)(+)]-LIKE"/>
    <property type="match status" value="1"/>
</dbReference>
<feature type="binding site" evidence="13">
    <location>
        <position position="141"/>
    </location>
    <ligand>
        <name>FMN</name>
        <dbReference type="ChEBI" id="CHEBI:58210"/>
    </ligand>
</feature>
<evidence type="ECO:0000256" key="13">
    <source>
        <dbReference type="PIRSR" id="PIRSR006621-2"/>
    </source>
</evidence>
<evidence type="ECO:0000313" key="16">
    <source>
        <dbReference type="Proteomes" id="UP000320386"/>
    </source>
</evidence>
<dbReference type="Gene3D" id="3.20.20.70">
    <property type="entry name" value="Aldolase class I"/>
    <property type="match status" value="1"/>
</dbReference>
<comment type="catalytic activity">
    <reaction evidence="10">
        <text>a 5,6-dihydrouridine in tRNA + NAD(+) = a uridine in tRNA + NADH + H(+)</text>
        <dbReference type="Rhea" id="RHEA:54452"/>
        <dbReference type="Rhea" id="RHEA-COMP:13339"/>
        <dbReference type="Rhea" id="RHEA-COMP:13887"/>
        <dbReference type="ChEBI" id="CHEBI:15378"/>
        <dbReference type="ChEBI" id="CHEBI:57540"/>
        <dbReference type="ChEBI" id="CHEBI:57945"/>
        <dbReference type="ChEBI" id="CHEBI:65315"/>
        <dbReference type="ChEBI" id="CHEBI:74443"/>
    </reaction>
</comment>
<feature type="binding site" evidence="13">
    <location>
        <position position="70"/>
    </location>
    <ligand>
        <name>FMN</name>
        <dbReference type="ChEBI" id="CHEBI:58210"/>
    </ligand>
</feature>
<dbReference type="EMBL" id="CP036280">
    <property type="protein sequence ID" value="QDU71852.1"/>
    <property type="molecule type" value="Genomic_DNA"/>
</dbReference>